<organism evidence="2 3">
    <name type="scientific">Pontibacter cellulosilyticus</name>
    <dbReference type="NCBI Taxonomy" id="1720253"/>
    <lineage>
        <taxon>Bacteria</taxon>
        <taxon>Pseudomonadati</taxon>
        <taxon>Bacteroidota</taxon>
        <taxon>Cytophagia</taxon>
        <taxon>Cytophagales</taxon>
        <taxon>Hymenobacteraceae</taxon>
        <taxon>Pontibacter</taxon>
    </lineage>
</organism>
<feature type="transmembrane region" description="Helical" evidence="1">
    <location>
        <begin position="89"/>
        <end position="109"/>
    </location>
</feature>
<protein>
    <submittedName>
        <fullName evidence="2">Uncharacterized protein</fullName>
    </submittedName>
</protein>
<comment type="caution">
    <text evidence="2">The sequence shown here is derived from an EMBL/GenBank/DDBJ whole genome shotgun (WGS) entry which is preliminary data.</text>
</comment>
<evidence type="ECO:0000313" key="3">
    <source>
        <dbReference type="Proteomes" id="UP000603640"/>
    </source>
</evidence>
<name>A0A923N601_9BACT</name>
<dbReference type="Proteomes" id="UP000603640">
    <property type="component" value="Unassembled WGS sequence"/>
</dbReference>
<gene>
    <name evidence="2" type="ORF">H8S84_08190</name>
</gene>
<keyword evidence="3" id="KW-1185">Reference proteome</keyword>
<dbReference type="RefSeq" id="WP_187066842.1">
    <property type="nucleotide sequence ID" value="NZ_JACRVF010000002.1"/>
</dbReference>
<proteinExistence type="predicted"/>
<reference evidence="2" key="1">
    <citation type="submission" date="2020-08" db="EMBL/GenBank/DDBJ databases">
        <title>Pontibacter sp. SD6 16S ribosomal RNA gene Genome sequencing and assembly.</title>
        <authorList>
            <person name="Kang M."/>
        </authorList>
    </citation>
    <scope>NUCLEOTIDE SEQUENCE</scope>
    <source>
        <strain evidence="2">SD6</strain>
    </source>
</reference>
<evidence type="ECO:0000256" key="1">
    <source>
        <dbReference type="SAM" id="Phobius"/>
    </source>
</evidence>
<dbReference type="AlphaFoldDB" id="A0A923N601"/>
<evidence type="ECO:0000313" key="2">
    <source>
        <dbReference type="EMBL" id="MBC5992809.1"/>
    </source>
</evidence>
<keyword evidence="1" id="KW-1133">Transmembrane helix</keyword>
<keyword evidence="1" id="KW-0472">Membrane</keyword>
<keyword evidence="1" id="KW-0812">Transmembrane</keyword>
<accession>A0A923N601</accession>
<sequence>MILTLRPYPKLSKLNFTLSTASSKLEYGEQYLIQTVDKKLSLTTHRLILRKLAWTKLGFSSIKLEDIEGWEVKVAGNSLYFGLSMGMAFMVYFNDSFALLSGFFLMLFFMTRNRRVHIKTHDGVMILPLEIEEKGISNLIEMVRKAKHARQSQLQNCAA</sequence>
<dbReference type="EMBL" id="JACRVF010000002">
    <property type="protein sequence ID" value="MBC5992809.1"/>
    <property type="molecule type" value="Genomic_DNA"/>
</dbReference>